<reference evidence="8 9" key="1">
    <citation type="submission" date="2020-08" db="EMBL/GenBank/DDBJ databases">
        <title>Sequencing the genomes of 1000 actinobacteria strains.</title>
        <authorList>
            <person name="Klenk H.-P."/>
        </authorList>
    </citation>
    <scope>NUCLEOTIDE SEQUENCE [LARGE SCALE GENOMIC DNA]</scope>
    <source>
        <strain evidence="8 9">DSM 12511</strain>
    </source>
</reference>
<name>A0A7X0FS97_9MICO</name>
<evidence type="ECO:0000259" key="7">
    <source>
        <dbReference type="PROSITE" id="PS50850"/>
    </source>
</evidence>
<evidence type="ECO:0000256" key="4">
    <source>
        <dbReference type="ARBA" id="ARBA00022989"/>
    </source>
</evidence>
<comment type="caution">
    <text evidence="8">The sequence shown here is derived from an EMBL/GenBank/DDBJ whole genome shotgun (WGS) entry which is preliminary data.</text>
</comment>
<dbReference type="InterPro" id="IPR020846">
    <property type="entry name" value="MFS_dom"/>
</dbReference>
<keyword evidence="4 6" id="KW-1133">Transmembrane helix</keyword>
<dbReference type="SUPFAM" id="SSF103473">
    <property type="entry name" value="MFS general substrate transporter"/>
    <property type="match status" value="1"/>
</dbReference>
<dbReference type="AlphaFoldDB" id="A0A7X0FS97"/>
<organism evidence="8 9">
    <name type="scientific">Microbacterium thalassium</name>
    <dbReference type="NCBI Taxonomy" id="362649"/>
    <lineage>
        <taxon>Bacteria</taxon>
        <taxon>Bacillati</taxon>
        <taxon>Actinomycetota</taxon>
        <taxon>Actinomycetes</taxon>
        <taxon>Micrococcales</taxon>
        <taxon>Microbacteriaceae</taxon>
        <taxon>Microbacterium</taxon>
    </lineage>
</organism>
<evidence type="ECO:0000256" key="6">
    <source>
        <dbReference type="SAM" id="Phobius"/>
    </source>
</evidence>
<dbReference type="CDD" id="cd17370">
    <property type="entry name" value="MFS_MJ1317_like"/>
    <property type="match status" value="1"/>
</dbReference>
<feature type="transmembrane region" description="Helical" evidence="6">
    <location>
        <begin position="385"/>
        <end position="407"/>
    </location>
</feature>
<keyword evidence="2" id="KW-1003">Cell membrane</keyword>
<feature type="transmembrane region" description="Helical" evidence="6">
    <location>
        <begin position="299"/>
        <end position="317"/>
    </location>
</feature>
<comment type="subcellular location">
    <subcellularLocation>
        <location evidence="1">Cell membrane</location>
        <topology evidence="1">Multi-pass membrane protein</topology>
    </subcellularLocation>
</comment>
<dbReference type="Proteomes" id="UP000537775">
    <property type="component" value="Unassembled WGS sequence"/>
</dbReference>
<dbReference type="GO" id="GO:0022857">
    <property type="term" value="F:transmembrane transporter activity"/>
    <property type="evidence" value="ECO:0007669"/>
    <property type="project" value="InterPro"/>
</dbReference>
<dbReference type="PANTHER" id="PTHR42688:SF1">
    <property type="entry name" value="BLR5212 PROTEIN"/>
    <property type="match status" value="1"/>
</dbReference>
<dbReference type="EMBL" id="JACHML010000001">
    <property type="protein sequence ID" value="MBB6392787.1"/>
    <property type="molecule type" value="Genomic_DNA"/>
</dbReference>
<feature type="domain" description="Major facilitator superfamily (MFS) profile" evidence="7">
    <location>
        <begin position="25"/>
        <end position="414"/>
    </location>
</feature>
<dbReference type="PANTHER" id="PTHR42688">
    <property type="entry name" value="CONSERVED PROTEIN"/>
    <property type="match status" value="1"/>
</dbReference>
<keyword evidence="5 6" id="KW-0472">Membrane</keyword>
<feature type="transmembrane region" description="Helical" evidence="6">
    <location>
        <begin position="25"/>
        <end position="42"/>
    </location>
</feature>
<feature type="transmembrane region" description="Helical" evidence="6">
    <location>
        <begin position="323"/>
        <end position="344"/>
    </location>
</feature>
<dbReference type="PROSITE" id="PS50850">
    <property type="entry name" value="MFS"/>
    <property type="match status" value="1"/>
</dbReference>
<evidence type="ECO:0000256" key="1">
    <source>
        <dbReference type="ARBA" id="ARBA00004651"/>
    </source>
</evidence>
<protein>
    <submittedName>
        <fullName evidence="8">MFS family permease</fullName>
    </submittedName>
</protein>
<feature type="transmembrane region" description="Helical" evidence="6">
    <location>
        <begin position="233"/>
        <end position="257"/>
    </location>
</feature>
<dbReference type="Gene3D" id="1.20.1250.20">
    <property type="entry name" value="MFS general substrate transporter like domains"/>
    <property type="match status" value="2"/>
</dbReference>
<sequence>MNVSPGDHARPEVDAPRRRPLISPWRFIVTFGVVSLLADVVYEGARAVTGPILAAVGASAVVVGVVTGIGESAALLLRFVSGPLTDRTRRFWAWAITGYAITIISVPLLGYASVLWVAAALIIAERVGKAVRSPAKDAMLSFATSRIGRGRGFAVHEAIDQFGAVLGPLAVAGMLALTGGDYGPSLAVLAIPGIAVIVLLLWLRARAPQPAQFEEAHHVEVARGQTPVTRLPAVFWAYAIFVAVTLAGFATFGLVSFHAVQWGVVATPWIPVLYAAVMVVDALVALGVGWLYDRVGAGVLVLLPVIAAIVPALAFSYETAAFIVGALLWGAALGVQESTMRAVVADVVDSRRRGTAYGVFGAIAGVAAAIGGALAGWLYDISIPWLVAITILLQMLAVAILAVAVVLMRTHRRTEAGARR</sequence>
<dbReference type="RefSeq" id="WP_184751860.1">
    <property type="nucleotide sequence ID" value="NZ_BAAAJR010000001.1"/>
</dbReference>
<dbReference type="Pfam" id="PF07690">
    <property type="entry name" value="MFS_1"/>
    <property type="match status" value="1"/>
</dbReference>
<dbReference type="InterPro" id="IPR036259">
    <property type="entry name" value="MFS_trans_sf"/>
</dbReference>
<dbReference type="GO" id="GO:0005886">
    <property type="term" value="C:plasma membrane"/>
    <property type="evidence" value="ECO:0007669"/>
    <property type="project" value="UniProtKB-SubCell"/>
</dbReference>
<feature type="transmembrane region" description="Helical" evidence="6">
    <location>
        <begin position="356"/>
        <end position="379"/>
    </location>
</feature>
<accession>A0A7X0FS97</accession>
<dbReference type="InterPro" id="IPR011701">
    <property type="entry name" value="MFS"/>
</dbReference>
<evidence type="ECO:0000256" key="3">
    <source>
        <dbReference type="ARBA" id="ARBA00022692"/>
    </source>
</evidence>
<feature type="transmembrane region" description="Helical" evidence="6">
    <location>
        <begin position="54"/>
        <end position="79"/>
    </location>
</feature>
<keyword evidence="3 6" id="KW-0812">Transmembrane</keyword>
<feature type="transmembrane region" description="Helical" evidence="6">
    <location>
        <begin position="91"/>
        <end position="124"/>
    </location>
</feature>
<evidence type="ECO:0000256" key="5">
    <source>
        <dbReference type="ARBA" id="ARBA00023136"/>
    </source>
</evidence>
<feature type="transmembrane region" description="Helical" evidence="6">
    <location>
        <begin position="269"/>
        <end position="292"/>
    </location>
</feature>
<feature type="transmembrane region" description="Helical" evidence="6">
    <location>
        <begin position="182"/>
        <end position="203"/>
    </location>
</feature>
<proteinExistence type="predicted"/>
<evidence type="ECO:0000313" key="9">
    <source>
        <dbReference type="Proteomes" id="UP000537775"/>
    </source>
</evidence>
<dbReference type="InterPro" id="IPR052425">
    <property type="entry name" value="Uncharacterized_MFS-type"/>
</dbReference>
<evidence type="ECO:0000313" key="8">
    <source>
        <dbReference type="EMBL" id="MBB6392787.1"/>
    </source>
</evidence>
<gene>
    <name evidence="8" type="ORF">HD594_003100</name>
</gene>
<evidence type="ECO:0000256" key="2">
    <source>
        <dbReference type="ARBA" id="ARBA00022475"/>
    </source>
</evidence>
<keyword evidence="9" id="KW-1185">Reference proteome</keyword>